<dbReference type="EMBL" id="JBAPLU010000009">
    <property type="protein sequence ID" value="MEI4272271.1"/>
    <property type="molecule type" value="Genomic_DNA"/>
</dbReference>
<name>A0ABU8DTU0_9ACTN</name>
<organism evidence="1 2">
    <name type="scientific">Klenkia sesuvii</name>
    <dbReference type="NCBI Taxonomy" id="3103137"/>
    <lineage>
        <taxon>Bacteria</taxon>
        <taxon>Bacillati</taxon>
        <taxon>Actinomycetota</taxon>
        <taxon>Actinomycetes</taxon>
        <taxon>Geodermatophilales</taxon>
        <taxon>Geodermatophilaceae</taxon>
        <taxon>Klenkia</taxon>
    </lineage>
</organism>
<comment type="caution">
    <text evidence="1">The sequence shown here is derived from an EMBL/GenBank/DDBJ whole genome shotgun (WGS) entry which is preliminary data.</text>
</comment>
<evidence type="ECO:0000313" key="1">
    <source>
        <dbReference type="EMBL" id="MEI4272271.1"/>
    </source>
</evidence>
<accession>A0ABU8DTU0</accession>
<protein>
    <recommendedName>
        <fullName evidence="3">GNAT family N-acetyltransferase</fullName>
    </recommendedName>
</protein>
<dbReference type="Proteomes" id="UP001361570">
    <property type="component" value="Unassembled WGS sequence"/>
</dbReference>
<evidence type="ECO:0008006" key="3">
    <source>
        <dbReference type="Google" id="ProtNLM"/>
    </source>
</evidence>
<reference evidence="1 2" key="1">
    <citation type="submission" date="2024-03" db="EMBL/GenBank/DDBJ databases">
        <title>Draft genome sequence of Klenkia sp. LSe6-5.</title>
        <authorList>
            <person name="Duangmal K."/>
            <person name="Chantavorakit T."/>
        </authorList>
    </citation>
    <scope>NUCLEOTIDE SEQUENCE [LARGE SCALE GENOMIC DNA]</scope>
    <source>
        <strain evidence="1 2">LSe6-5</strain>
    </source>
</reference>
<keyword evidence="2" id="KW-1185">Reference proteome</keyword>
<dbReference type="RefSeq" id="WP_336404407.1">
    <property type="nucleotide sequence ID" value="NZ_JBAPLU010000009.1"/>
</dbReference>
<gene>
    <name evidence="1" type="ORF">TEK04_11100</name>
</gene>
<evidence type="ECO:0000313" key="2">
    <source>
        <dbReference type="Proteomes" id="UP001361570"/>
    </source>
</evidence>
<sequence>MATFWCLRPADDDHLGVLATCWGAPPDEVRDPGRAWVQATGPGDAAGPRVVQLHGRVLAVLDRPGEVARS</sequence>
<proteinExistence type="predicted"/>